<feature type="transmembrane region" description="Helical" evidence="5">
    <location>
        <begin position="29"/>
        <end position="49"/>
    </location>
</feature>
<dbReference type="PANTHER" id="PTHR11814">
    <property type="entry name" value="SULFATE TRANSPORTER"/>
    <property type="match status" value="1"/>
</dbReference>
<accession>K0TMS4</accession>
<dbReference type="OMA" id="QRDEESH"/>
<evidence type="ECO:0000256" key="5">
    <source>
        <dbReference type="SAM" id="Phobius"/>
    </source>
</evidence>
<keyword evidence="8" id="KW-1185">Reference proteome</keyword>
<feature type="domain" description="SLC26A/SulP transporter" evidence="6">
    <location>
        <begin position="10"/>
        <end position="347"/>
    </location>
</feature>
<reference evidence="7 8" key="1">
    <citation type="journal article" date="2012" name="Genome Biol.">
        <title>Genome and low-iron response of an oceanic diatom adapted to chronic iron limitation.</title>
        <authorList>
            <person name="Lommer M."/>
            <person name="Specht M."/>
            <person name="Roy A.S."/>
            <person name="Kraemer L."/>
            <person name="Andreson R."/>
            <person name="Gutowska M.A."/>
            <person name="Wolf J."/>
            <person name="Bergner S.V."/>
            <person name="Schilhabel M.B."/>
            <person name="Klostermeier U.C."/>
            <person name="Beiko R.G."/>
            <person name="Rosenstiel P."/>
            <person name="Hippler M."/>
            <person name="Laroche J."/>
        </authorList>
    </citation>
    <scope>NUCLEOTIDE SEQUENCE [LARGE SCALE GENOMIC DNA]</scope>
    <source>
        <strain evidence="7 8">CCMP1005</strain>
    </source>
</reference>
<evidence type="ECO:0000256" key="1">
    <source>
        <dbReference type="ARBA" id="ARBA00004141"/>
    </source>
</evidence>
<dbReference type="InterPro" id="IPR011547">
    <property type="entry name" value="SLC26A/SulP_dom"/>
</dbReference>
<keyword evidence="4 5" id="KW-0472">Membrane</keyword>
<comment type="caution">
    <text evidence="7">The sequence shown here is derived from an EMBL/GenBank/DDBJ whole genome shotgun (WGS) entry which is preliminary data.</text>
</comment>
<feature type="transmembrane region" description="Helical" evidence="5">
    <location>
        <begin position="324"/>
        <end position="349"/>
    </location>
</feature>
<feature type="transmembrane region" description="Helical" evidence="5">
    <location>
        <begin position="225"/>
        <end position="246"/>
    </location>
</feature>
<dbReference type="GO" id="GO:0016020">
    <property type="term" value="C:membrane"/>
    <property type="evidence" value="ECO:0007669"/>
    <property type="project" value="UniProtKB-SubCell"/>
</dbReference>
<dbReference type="EMBL" id="AGNL01005068">
    <property type="protein sequence ID" value="EJK72937.1"/>
    <property type="molecule type" value="Genomic_DNA"/>
</dbReference>
<gene>
    <name evidence="7" type="ORF">THAOC_05481</name>
</gene>
<evidence type="ECO:0000313" key="8">
    <source>
        <dbReference type="Proteomes" id="UP000266841"/>
    </source>
</evidence>
<protein>
    <recommendedName>
        <fullName evidence="6">SLC26A/SulP transporter domain-containing protein</fullName>
    </recommendedName>
</protein>
<comment type="subcellular location">
    <subcellularLocation>
        <location evidence="1">Membrane</location>
        <topology evidence="1">Multi-pass membrane protein</topology>
    </subcellularLocation>
</comment>
<feature type="transmembrane region" description="Helical" evidence="5">
    <location>
        <begin position="370"/>
        <end position="401"/>
    </location>
</feature>
<feature type="transmembrane region" description="Helical" evidence="5">
    <location>
        <begin position="160"/>
        <end position="179"/>
    </location>
</feature>
<proteinExistence type="predicted"/>
<feature type="transmembrane region" description="Helical" evidence="5">
    <location>
        <begin position="266"/>
        <end position="289"/>
    </location>
</feature>
<evidence type="ECO:0000313" key="7">
    <source>
        <dbReference type="EMBL" id="EJK72937.1"/>
    </source>
</evidence>
<dbReference type="GO" id="GO:0055085">
    <property type="term" value="P:transmembrane transport"/>
    <property type="evidence" value="ECO:0007669"/>
    <property type="project" value="InterPro"/>
</dbReference>
<evidence type="ECO:0000259" key="6">
    <source>
        <dbReference type="Pfam" id="PF00916"/>
    </source>
</evidence>
<evidence type="ECO:0000256" key="3">
    <source>
        <dbReference type="ARBA" id="ARBA00022989"/>
    </source>
</evidence>
<organism evidence="7 8">
    <name type="scientific">Thalassiosira oceanica</name>
    <name type="common">Marine diatom</name>
    <dbReference type="NCBI Taxonomy" id="159749"/>
    <lineage>
        <taxon>Eukaryota</taxon>
        <taxon>Sar</taxon>
        <taxon>Stramenopiles</taxon>
        <taxon>Ochrophyta</taxon>
        <taxon>Bacillariophyta</taxon>
        <taxon>Coscinodiscophyceae</taxon>
        <taxon>Thalassiosirophycidae</taxon>
        <taxon>Thalassiosirales</taxon>
        <taxon>Thalassiosiraceae</taxon>
        <taxon>Thalassiosira</taxon>
    </lineage>
</organism>
<keyword evidence="2 5" id="KW-0812">Transmembrane</keyword>
<evidence type="ECO:0000256" key="4">
    <source>
        <dbReference type="ARBA" id="ARBA00023136"/>
    </source>
</evidence>
<evidence type="ECO:0000256" key="2">
    <source>
        <dbReference type="ARBA" id="ARBA00022692"/>
    </source>
</evidence>
<dbReference type="eggNOG" id="ENOG502SWIV">
    <property type="taxonomic scope" value="Eukaryota"/>
</dbReference>
<keyword evidence="3 5" id="KW-1133">Transmembrane helix</keyword>
<dbReference type="OrthoDB" id="288203at2759"/>
<dbReference type="Proteomes" id="UP000266841">
    <property type="component" value="Unassembled WGS sequence"/>
</dbReference>
<name>K0TMS4_THAOC</name>
<feature type="transmembrane region" description="Helical" evidence="5">
    <location>
        <begin position="56"/>
        <end position="75"/>
    </location>
</feature>
<sequence>MITSASGLCALLLHRLVNTNTVENTGIMFVPYAVGFAGVLQIAAAIFQLGRLVSNFPAPVVVGMVNAVAILALVLQCRYIKVFPLSEEEIENGWEIDGEDKAVELEVNRLAPTILFQVAILAYYGKGIEFIQPWLTLAIYGAEAAAAFLISMFLPRLTTFLPATLISVLVVIAVEFGLARQFGVETPLIGDYGGSQVVAPWETILSPNANFDLPALDTFENWKIILGYGSALFVTSFTETAISLNVVDRLDESRGPGAMVLAGQGVANVVSSLFGGMSATGVVTMSVLADRTFGTTCLSTFLTGVLLFVFVSLAHPVIDYIPLSAVSGISIAMVCSFVQWRSLIALFTICMRSSTRDKLPPYYNITRTDVLLMLVTTAAALAFDFAAMGLFSLAVIIVVYARARACCRKEEKDEGIVHEGESLQCDESFPETDQRDEESHLSKQDSCDIGSVVLDAAEEAIFSVKT</sequence>
<dbReference type="AlphaFoldDB" id="K0TMS4"/>
<feature type="transmembrane region" description="Helical" evidence="5">
    <location>
        <begin position="137"/>
        <end position="154"/>
    </location>
</feature>
<dbReference type="Pfam" id="PF00916">
    <property type="entry name" value="Sulfate_transp"/>
    <property type="match status" value="1"/>
</dbReference>
<feature type="transmembrane region" description="Helical" evidence="5">
    <location>
        <begin position="296"/>
        <end position="318"/>
    </location>
</feature>
<dbReference type="InterPro" id="IPR001902">
    <property type="entry name" value="SLC26A/SulP_fam"/>
</dbReference>